<dbReference type="AlphaFoldDB" id="A0A6A5ZE53"/>
<organism evidence="6 7">
    <name type="scientific">Lophiotrema nucula</name>
    <dbReference type="NCBI Taxonomy" id="690887"/>
    <lineage>
        <taxon>Eukaryota</taxon>
        <taxon>Fungi</taxon>
        <taxon>Dikarya</taxon>
        <taxon>Ascomycota</taxon>
        <taxon>Pezizomycotina</taxon>
        <taxon>Dothideomycetes</taxon>
        <taxon>Pleosporomycetidae</taxon>
        <taxon>Pleosporales</taxon>
        <taxon>Lophiotremataceae</taxon>
        <taxon>Lophiotrema</taxon>
    </lineage>
</organism>
<evidence type="ECO:0000313" key="6">
    <source>
        <dbReference type="EMBL" id="KAF2117485.1"/>
    </source>
</evidence>
<dbReference type="PROSITE" id="PS51767">
    <property type="entry name" value="PEPTIDASE_A1"/>
    <property type="match status" value="1"/>
</dbReference>
<evidence type="ECO:0000256" key="1">
    <source>
        <dbReference type="ARBA" id="ARBA00007447"/>
    </source>
</evidence>
<dbReference type="SUPFAM" id="SSF50630">
    <property type="entry name" value="Acid proteases"/>
    <property type="match status" value="1"/>
</dbReference>
<dbReference type="GO" id="GO:0004190">
    <property type="term" value="F:aspartic-type endopeptidase activity"/>
    <property type="evidence" value="ECO:0007669"/>
    <property type="project" value="UniProtKB-KW"/>
</dbReference>
<dbReference type="InterPro" id="IPR001969">
    <property type="entry name" value="Aspartic_peptidase_AS"/>
</dbReference>
<keyword evidence="4" id="KW-0645">Protease</keyword>
<dbReference type="InterPro" id="IPR033121">
    <property type="entry name" value="PEPTIDASE_A1"/>
</dbReference>
<evidence type="ECO:0000313" key="7">
    <source>
        <dbReference type="Proteomes" id="UP000799770"/>
    </source>
</evidence>
<name>A0A6A5ZE53_9PLEO</name>
<feature type="non-terminal residue" evidence="6">
    <location>
        <position position="1"/>
    </location>
</feature>
<comment type="similarity">
    <text evidence="1 4">Belongs to the peptidase A1 family.</text>
</comment>
<evidence type="ECO:0000256" key="3">
    <source>
        <dbReference type="PIRSR" id="PIRSR601461-1"/>
    </source>
</evidence>
<dbReference type="InterPro" id="IPR034164">
    <property type="entry name" value="Pepsin-like_dom"/>
</dbReference>
<feature type="active site" evidence="3">
    <location>
        <position position="35"/>
    </location>
</feature>
<feature type="domain" description="Peptidase A1" evidence="5">
    <location>
        <begin position="16"/>
        <end position="360"/>
    </location>
</feature>
<accession>A0A6A5ZE53</accession>
<dbReference type="Pfam" id="PF00026">
    <property type="entry name" value="Asp"/>
    <property type="match status" value="1"/>
</dbReference>
<keyword evidence="4" id="KW-0378">Hydrolase</keyword>
<dbReference type="Gene3D" id="2.40.70.10">
    <property type="entry name" value="Acid Proteases"/>
    <property type="match status" value="2"/>
</dbReference>
<dbReference type="InterPro" id="IPR021109">
    <property type="entry name" value="Peptidase_aspartic_dom_sf"/>
</dbReference>
<dbReference type="PANTHER" id="PTHR47966">
    <property type="entry name" value="BETA-SITE APP-CLEAVING ENZYME, ISOFORM A-RELATED"/>
    <property type="match status" value="1"/>
</dbReference>
<dbReference type="EMBL" id="ML977319">
    <property type="protein sequence ID" value="KAF2117485.1"/>
    <property type="molecule type" value="Genomic_DNA"/>
</dbReference>
<keyword evidence="2 4" id="KW-0064">Aspartyl protease</keyword>
<dbReference type="OrthoDB" id="15189at2759"/>
<dbReference type="GO" id="GO:0006508">
    <property type="term" value="P:proteolysis"/>
    <property type="evidence" value="ECO:0007669"/>
    <property type="project" value="UniProtKB-KW"/>
</dbReference>
<proteinExistence type="inferred from homology"/>
<dbReference type="GO" id="GO:0000324">
    <property type="term" value="C:fungal-type vacuole"/>
    <property type="evidence" value="ECO:0007669"/>
    <property type="project" value="TreeGrafter"/>
</dbReference>
<evidence type="ECO:0000256" key="4">
    <source>
        <dbReference type="RuleBase" id="RU000454"/>
    </source>
</evidence>
<reference evidence="6" key="1">
    <citation type="journal article" date="2020" name="Stud. Mycol.">
        <title>101 Dothideomycetes genomes: a test case for predicting lifestyles and emergence of pathogens.</title>
        <authorList>
            <person name="Haridas S."/>
            <person name="Albert R."/>
            <person name="Binder M."/>
            <person name="Bloem J."/>
            <person name="Labutti K."/>
            <person name="Salamov A."/>
            <person name="Andreopoulos B."/>
            <person name="Baker S."/>
            <person name="Barry K."/>
            <person name="Bills G."/>
            <person name="Bluhm B."/>
            <person name="Cannon C."/>
            <person name="Castanera R."/>
            <person name="Culley D."/>
            <person name="Daum C."/>
            <person name="Ezra D."/>
            <person name="Gonzalez J."/>
            <person name="Henrissat B."/>
            <person name="Kuo A."/>
            <person name="Liang C."/>
            <person name="Lipzen A."/>
            <person name="Lutzoni F."/>
            <person name="Magnuson J."/>
            <person name="Mondo S."/>
            <person name="Nolan M."/>
            <person name="Ohm R."/>
            <person name="Pangilinan J."/>
            <person name="Park H.-J."/>
            <person name="Ramirez L."/>
            <person name="Alfaro M."/>
            <person name="Sun H."/>
            <person name="Tritt A."/>
            <person name="Yoshinaga Y."/>
            <person name="Zwiers L.-H."/>
            <person name="Turgeon B."/>
            <person name="Goodwin S."/>
            <person name="Spatafora J."/>
            <person name="Crous P."/>
            <person name="Grigoriev I."/>
        </authorList>
    </citation>
    <scope>NUCLEOTIDE SEQUENCE</scope>
    <source>
        <strain evidence="6">CBS 627.86</strain>
    </source>
</reference>
<evidence type="ECO:0000259" key="5">
    <source>
        <dbReference type="PROSITE" id="PS51767"/>
    </source>
</evidence>
<protein>
    <submittedName>
        <fullName evidence="6">Aspartic peptidase domain-containing protein</fullName>
    </submittedName>
</protein>
<dbReference type="InterPro" id="IPR001461">
    <property type="entry name" value="Aspartic_peptidase_A1"/>
</dbReference>
<dbReference type="PROSITE" id="PS00141">
    <property type="entry name" value="ASP_PROTEASE"/>
    <property type="match status" value="1"/>
</dbReference>
<dbReference type="PANTHER" id="PTHR47966:SF47">
    <property type="entry name" value="ENDOPEPTIDASE, PUTATIVE (AFU_ORTHOLOGUE AFUA_3G01220)-RELATED"/>
    <property type="match status" value="1"/>
</dbReference>
<gene>
    <name evidence="6" type="ORF">BDV96DRAFT_490092</name>
</gene>
<dbReference type="Proteomes" id="UP000799770">
    <property type="component" value="Unassembled WGS sequence"/>
</dbReference>
<keyword evidence="7" id="KW-1185">Reference proteome</keyword>
<evidence type="ECO:0000256" key="2">
    <source>
        <dbReference type="ARBA" id="ARBA00022750"/>
    </source>
</evidence>
<dbReference type="PRINTS" id="PR00792">
    <property type="entry name" value="PEPSIN"/>
</dbReference>
<sequence length="365" mass="38976">VASIQQDLLTLGGRVYMTNITLGSSPPKPYTLVIDTGSSDTWIASSAFQCLSKYTQKPLSQSACGFGDLYDEGESESWEGIPSHGFEVRYTDGEFLSGDLGIENLEIGGLTTRQTIGVVDSGWWIGDNISSGLMGLAYPILTSGHQDLNYTSVVFSLFEDGDVPPIFSLALSRPSATSSITGGLLALGGIPDIPYSGAFVTVPIRPIMSTTYAFYSVPVDGFAIAPPPAARGTTRPKIANFAKQATEMTIDSGTTLIYFPDTVADYVAGLFNPPAMYNKLSNLYIVNCSSKAPRIGVIIAGQKFFVNEKDLLNGGAVASRKGWCVLAIQRQGQGDAVLGDAFLKNVVAVFDVGENEMMFAAREKY</sequence>
<feature type="active site" evidence="3">
    <location>
        <position position="251"/>
    </location>
</feature>
<dbReference type="CDD" id="cd05471">
    <property type="entry name" value="pepsin_like"/>
    <property type="match status" value="1"/>
</dbReference>